<evidence type="ECO:0000256" key="4">
    <source>
        <dbReference type="ARBA" id="ARBA00023002"/>
    </source>
</evidence>
<accession>A0A8H7W912</accession>
<evidence type="ECO:0000256" key="1">
    <source>
        <dbReference type="ARBA" id="ARBA00001974"/>
    </source>
</evidence>
<dbReference type="SUPFAM" id="SSF51905">
    <property type="entry name" value="FAD/NAD(P)-binding domain"/>
    <property type="match status" value="1"/>
</dbReference>
<keyword evidence="6" id="KW-1185">Reference proteome</keyword>
<dbReference type="AlphaFoldDB" id="A0A8H7W912"/>
<dbReference type="PANTHER" id="PTHR10961">
    <property type="entry name" value="PEROXISOMAL SARCOSINE OXIDASE"/>
    <property type="match status" value="1"/>
</dbReference>
<dbReference type="OrthoDB" id="2219495at2759"/>
<proteinExistence type="predicted"/>
<dbReference type="InterPro" id="IPR036188">
    <property type="entry name" value="FAD/NAD-bd_sf"/>
</dbReference>
<name>A0A8H7W912_9HELO</name>
<reference evidence="5" key="1">
    <citation type="submission" date="2021-02" db="EMBL/GenBank/DDBJ databases">
        <title>Genome sequence Cadophora malorum strain M34.</title>
        <authorList>
            <person name="Stefanovic E."/>
            <person name="Vu D."/>
            <person name="Scully C."/>
            <person name="Dijksterhuis J."/>
            <person name="Roader J."/>
            <person name="Houbraken J."/>
        </authorList>
    </citation>
    <scope>NUCLEOTIDE SEQUENCE</scope>
    <source>
        <strain evidence="5">M34</strain>
    </source>
</reference>
<keyword evidence="3" id="KW-0274">FAD</keyword>
<dbReference type="GO" id="GO:0051698">
    <property type="term" value="F:saccharopine oxidase activity"/>
    <property type="evidence" value="ECO:0007669"/>
    <property type="project" value="TreeGrafter"/>
</dbReference>
<sequence length="240" mass="26683">MIDNYKKVNIKVDAKLVSVQEFKKRYDGFFDETDLEVVHEIFVDEKSGWAEAAEALKALTNATVEIGVKYVDRKVSTLSSMTLEFARVSYSAPDRPALQVGERIVAGAVVTGIVGLNAQEGKKYTEIPVTLHGISSTQMKRGILGPKADDLVIDDYRVCWDGVTPNQDFVITPHPHCQRHLIATAGSFHGWKFMPTLGRYVVEMLDGTLDPALAKRWAWDRGTEGGAHRGLLPQLELRDL</sequence>
<dbReference type="Proteomes" id="UP000664132">
    <property type="component" value="Unassembled WGS sequence"/>
</dbReference>
<organism evidence="5 6">
    <name type="scientific">Cadophora malorum</name>
    <dbReference type="NCBI Taxonomy" id="108018"/>
    <lineage>
        <taxon>Eukaryota</taxon>
        <taxon>Fungi</taxon>
        <taxon>Dikarya</taxon>
        <taxon>Ascomycota</taxon>
        <taxon>Pezizomycotina</taxon>
        <taxon>Leotiomycetes</taxon>
        <taxon>Helotiales</taxon>
        <taxon>Ploettnerulaceae</taxon>
        <taxon>Cadophora</taxon>
    </lineage>
</organism>
<comment type="caution">
    <text evidence="5">The sequence shown here is derived from an EMBL/GenBank/DDBJ whole genome shotgun (WGS) entry which is preliminary data.</text>
</comment>
<protein>
    <submittedName>
        <fullName evidence="5">Uncharacterized protein</fullName>
    </submittedName>
</protein>
<comment type="cofactor">
    <cofactor evidence="1">
        <name>FAD</name>
        <dbReference type="ChEBI" id="CHEBI:57692"/>
    </cofactor>
</comment>
<evidence type="ECO:0000256" key="3">
    <source>
        <dbReference type="ARBA" id="ARBA00022827"/>
    </source>
</evidence>
<keyword evidence="4" id="KW-0560">Oxidoreductase</keyword>
<evidence type="ECO:0000313" key="6">
    <source>
        <dbReference type="Proteomes" id="UP000664132"/>
    </source>
</evidence>
<dbReference type="GO" id="GO:0008115">
    <property type="term" value="F:sarcosine oxidase activity"/>
    <property type="evidence" value="ECO:0007669"/>
    <property type="project" value="TreeGrafter"/>
</dbReference>
<evidence type="ECO:0000256" key="2">
    <source>
        <dbReference type="ARBA" id="ARBA00022630"/>
    </source>
</evidence>
<dbReference type="EMBL" id="JAFJYH010000174">
    <property type="protein sequence ID" value="KAG4416788.1"/>
    <property type="molecule type" value="Genomic_DNA"/>
</dbReference>
<dbReference type="InterPro" id="IPR045170">
    <property type="entry name" value="MTOX"/>
</dbReference>
<keyword evidence="2" id="KW-0285">Flavoprotein</keyword>
<gene>
    <name evidence="5" type="ORF">IFR04_010043</name>
</gene>
<evidence type="ECO:0000313" key="5">
    <source>
        <dbReference type="EMBL" id="KAG4416788.1"/>
    </source>
</evidence>
<dbReference type="Gene3D" id="3.50.50.60">
    <property type="entry name" value="FAD/NAD(P)-binding domain"/>
    <property type="match status" value="1"/>
</dbReference>
<dbReference type="GO" id="GO:0050660">
    <property type="term" value="F:flavin adenine dinucleotide binding"/>
    <property type="evidence" value="ECO:0007669"/>
    <property type="project" value="InterPro"/>
</dbReference>
<dbReference type="PANTHER" id="PTHR10961:SF37">
    <property type="entry name" value="FAD DEPENDENT OXIDOREDUCTASE DOMAIN-CONTAINING PROTEIN"/>
    <property type="match status" value="1"/>
</dbReference>